<feature type="region of interest" description="Disordered" evidence="7">
    <location>
        <begin position="1"/>
        <end position="39"/>
    </location>
</feature>
<dbReference type="InterPro" id="IPR016151">
    <property type="entry name" value="DNA_mismatch_repair_MutS_N"/>
</dbReference>
<dbReference type="SUPFAM" id="SSF55271">
    <property type="entry name" value="DNA repair protein MutS, domain I"/>
    <property type="match status" value="1"/>
</dbReference>
<keyword evidence="5 6" id="KW-0238">DNA-binding</keyword>
<evidence type="ECO:0000256" key="1">
    <source>
        <dbReference type="ARBA" id="ARBA00006271"/>
    </source>
</evidence>
<dbReference type="SMART" id="SM00534">
    <property type="entry name" value="MUTSac"/>
    <property type="match status" value="1"/>
</dbReference>
<dbReference type="Pfam" id="PF05192">
    <property type="entry name" value="MutS_III"/>
    <property type="match status" value="1"/>
</dbReference>
<feature type="compositionally biased region" description="Polar residues" evidence="7">
    <location>
        <begin position="1"/>
        <end position="12"/>
    </location>
</feature>
<dbReference type="InterPro" id="IPR036187">
    <property type="entry name" value="DNA_mismatch_repair_MutS_sf"/>
</dbReference>
<dbReference type="SUPFAM" id="SSF53150">
    <property type="entry name" value="DNA repair protein MutS, domain II"/>
    <property type="match status" value="1"/>
</dbReference>
<dbReference type="Gene3D" id="3.30.420.110">
    <property type="entry name" value="MutS, connector domain"/>
    <property type="match status" value="1"/>
</dbReference>
<accession>A0A0V0QVQ6</accession>
<dbReference type="OMA" id="TPMMAQY"/>
<organism evidence="9 10">
    <name type="scientific">Pseudocohnilembus persalinus</name>
    <name type="common">Ciliate</name>
    <dbReference type="NCBI Taxonomy" id="266149"/>
    <lineage>
        <taxon>Eukaryota</taxon>
        <taxon>Sar</taxon>
        <taxon>Alveolata</taxon>
        <taxon>Ciliophora</taxon>
        <taxon>Intramacronucleata</taxon>
        <taxon>Oligohymenophorea</taxon>
        <taxon>Scuticociliatia</taxon>
        <taxon>Philasterida</taxon>
        <taxon>Pseudocohnilembidae</taxon>
        <taxon>Pseudocohnilembus</taxon>
    </lineage>
</organism>
<dbReference type="FunCoup" id="A0A0V0QVQ6">
    <property type="interactions" value="337"/>
</dbReference>
<dbReference type="PROSITE" id="PS00486">
    <property type="entry name" value="DNA_MISMATCH_REPAIR_2"/>
    <property type="match status" value="1"/>
</dbReference>
<dbReference type="InterPro" id="IPR017261">
    <property type="entry name" value="DNA_mismatch_repair_MutS/MSH"/>
</dbReference>
<evidence type="ECO:0000259" key="8">
    <source>
        <dbReference type="PROSITE" id="PS00486"/>
    </source>
</evidence>
<dbReference type="AlphaFoldDB" id="A0A0V0QVQ6"/>
<evidence type="ECO:0000256" key="7">
    <source>
        <dbReference type="SAM" id="MobiDB-lite"/>
    </source>
</evidence>
<keyword evidence="10" id="KW-1185">Reference proteome</keyword>
<evidence type="ECO:0000313" key="10">
    <source>
        <dbReference type="Proteomes" id="UP000054937"/>
    </source>
</evidence>
<feature type="compositionally biased region" description="Low complexity" evidence="7">
    <location>
        <begin position="119"/>
        <end position="139"/>
    </location>
</feature>
<keyword evidence="9" id="KW-0378">Hydrolase</keyword>
<dbReference type="SUPFAM" id="SSF48334">
    <property type="entry name" value="DNA repair protein MutS, domain III"/>
    <property type="match status" value="1"/>
</dbReference>
<protein>
    <recommendedName>
        <fullName evidence="6">DNA mismatch repair protein</fullName>
    </recommendedName>
</protein>
<evidence type="ECO:0000313" key="9">
    <source>
        <dbReference type="EMBL" id="KRX06428.1"/>
    </source>
</evidence>
<keyword evidence="4 6" id="KW-0067">ATP-binding</keyword>
<dbReference type="FunFam" id="1.10.1420.10:FF:000005">
    <property type="entry name" value="DNA mismatch repair protein"/>
    <property type="match status" value="1"/>
</dbReference>
<dbReference type="InterPro" id="IPR007861">
    <property type="entry name" value="DNA_mismatch_repair_MutS_clamp"/>
</dbReference>
<dbReference type="Pfam" id="PF05190">
    <property type="entry name" value="MutS_IV"/>
    <property type="match status" value="1"/>
</dbReference>
<dbReference type="InterPro" id="IPR007696">
    <property type="entry name" value="DNA_mismatch_repair_MutS_core"/>
</dbReference>
<dbReference type="GO" id="GO:0032301">
    <property type="term" value="C:MutSalpha complex"/>
    <property type="evidence" value="ECO:0007669"/>
    <property type="project" value="TreeGrafter"/>
</dbReference>
<dbReference type="Pfam" id="PF01624">
    <property type="entry name" value="MutS_I"/>
    <property type="match status" value="1"/>
</dbReference>
<dbReference type="InterPro" id="IPR045076">
    <property type="entry name" value="MutS"/>
</dbReference>
<dbReference type="GO" id="GO:0005524">
    <property type="term" value="F:ATP binding"/>
    <property type="evidence" value="ECO:0007669"/>
    <property type="project" value="UniProtKB-UniRule"/>
</dbReference>
<evidence type="ECO:0000256" key="5">
    <source>
        <dbReference type="ARBA" id="ARBA00023125"/>
    </source>
</evidence>
<dbReference type="GO" id="GO:0016787">
    <property type="term" value="F:hydrolase activity"/>
    <property type="evidence" value="ECO:0007669"/>
    <property type="project" value="UniProtKB-KW"/>
</dbReference>
<dbReference type="InterPro" id="IPR027417">
    <property type="entry name" value="P-loop_NTPase"/>
</dbReference>
<sequence length="1187" mass="137780">MPQSQISQSSNLVKRKANVIDSDSDFEIENKSSKNNQNKIEIEQKQLKVQFKNQNQEILENDEKSGNMDKFEKMEIEELNSFKIQKKPSLGNSGLKKQSSLTQSYFSDKKSQNQTPAGKSSSFNNNNNKNNYYNTSNNKKNTDSKRPPSFSDIDVVNMDGENQKKNLEADLSELEEVTPYWATKEKCKDKNGRRPGDPEYDPTTLYVPPAEFKKLTNAKKQYWKIKSENFDKIIFFKLGKFYELFYEDALITNVHLDLNWMGRKMHTGFPEKCLQKYGTLLVEMGYKIAVVEQMETPKQMEERAKNQNIKSSEKVVNREICQVMTKGTFQSEEDLTYQPRYLMAIRIQGNNFGICIVEATTYLVTLGFLEDNDTFSLFKTLMYQVKPQEVLIDPSNCPADVLKILKSGFVKPVISFQNNQKRVWEAGFAYNHLDKVHGEVENGKWPKNLKYFYQNEVSRDLVFQTLGGCFEYYDQLLLLENVISTARYQIYDPKKGVQNTMILDSQCLQHLEILEASINLNNPIEGSLLNLVDQTVSYFGKRMIKNWLCAPLLDINRINERLDSIEDINTFPTERDAFRKKLQKLPDLERLCARTFKYAVKNSKIDQAIMFEDISTARLQQFRDLLKNLKIGYQLLEETFIPIKEQFKSNRLKRLLTDLEGGQNNQNQNQNSEKMQEENDGDRIFLEDEEKNFIFAQEENNQHINDQNKIQGLLPNILEYINEFDNYIRWQKDVPHPVQGIIESYDISYQKIQEIEKQFDVYLKQIQKQFGDKNISYDHSKFKYQLEIPEHLVKGNKKPQNFEFTSGKKGMQRFHTPEIKELLEQLDEAEEEQKNQLALFAQFIFKQFQENYKIWDALISILAELDCLCSLSLTSFYAEGTMTRPKIIDPQGKQPFLRIKNARHPCLQRLGVNFIPNDIVLGCDNNQDKSLMLLTGPNMGGKSTALRMSCIIAILAQIGCYVPATECEFTVVDRIFTRIGASDRLVEGKSTFYIEMEEALNSVRYGTQNSLVIMDELGRGTSTYDGVAIAYSILKYMIEILKCRCLFATHYHILLEEFQNSQNVCFYNMACYVKEKEEKVIFLYKLKEGTCQSSFGINVAKVVGLNNFIIQLAKKKAMEFENDLSVQIIRQKQVQYQQLVEALFSNKYQNQQMLQNKEQQSKKDLQNLINIFGGNFQVQPQGSEVII</sequence>
<dbReference type="OrthoDB" id="10252754at2759"/>
<gene>
    <name evidence="9" type="ORF">PPERSA_05041</name>
</gene>
<dbReference type="SUPFAM" id="SSF52540">
    <property type="entry name" value="P-loop containing nucleoside triphosphate hydrolases"/>
    <property type="match status" value="1"/>
</dbReference>
<feature type="region of interest" description="Disordered" evidence="7">
    <location>
        <begin position="83"/>
        <end position="156"/>
    </location>
</feature>
<dbReference type="Gene3D" id="3.40.50.300">
    <property type="entry name" value="P-loop containing nucleotide triphosphate hydrolases"/>
    <property type="match status" value="1"/>
</dbReference>
<dbReference type="Gene3D" id="1.10.1420.10">
    <property type="match status" value="2"/>
</dbReference>
<evidence type="ECO:0000256" key="6">
    <source>
        <dbReference type="PIRNR" id="PIRNR037677"/>
    </source>
</evidence>
<feature type="compositionally biased region" description="Polar residues" evidence="7">
    <location>
        <begin position="90"/>
        <end position="118"/>
    </location>
</feature>
<keyword evidence="3 6" id="KW-0227">DNA damage</keyword>
<dbReference type="GO" id="GO:0140664">
    <property type="term" value="F:ATP-dependent DNA damage sensor activity"/>
    <property type="evidence" value="ECO:0007669"/>
    <property type="project" value="InterPro"/>
</dbReference>
<dbReference type="SMART" id="SM00533">
    <property type="entry name" value="MUTSd"/>
    <property type="match status" value="1"/>
</dbReference>
<feature type="region of interest" description="Disordered" evidence="7">
    <location>
        <begin position="658"/>
        <end position="679"/>
    </location>
</feature>
<evidence type="ECO:0000256" key="3">
    <source>
        <dbReference type="ARBA" id="ARBA00022763"/>
    </source>
</evidence>
<keyword evidence="2 6" id="KW-0547">Nucleotide-binding</keyword>
<proteinExistence type="inferred from homology"/>
<dbReference type="PIRSF" id="PIRSF037677">
    <property type="entry name" value="DNA_mis_repair_Msh6"/>
    <property type="match status" value="1"/>
</dbReference>
<feature type="domain" description="DNA mismatch repair proteins mutS family" evidence="8">
    <location>
        <begin position="1010"/>
        <end position="1026"/>
    </location>
</feature>
<dbReference type="Gene3D" id="3.40.1170.10">
    <property type="entry name" value="DNA repair protein MutS, domain I"/>
    <property type="match status" value="1"/>
</dbReference>
<dbReference type="PANTHER" id="PTHR11361">
    <property type="entry name" value="DNA MISMATCH REPAIR PROTEIN MUTS FAMILY MEMBER"/>
    <property type="match status" value="1"/>
</dbReference>
<dbReference type="Proteomes" id="UP000054937">
    <property type="component" value="Unassembled WGS sequence"/>
</dbReference>
<dbReference type="InterPro" id="IPR007695">
    <property type="entry name" value="DNA_mismatch_repair_MutS-lik_N"/>
</dbReference>
<comment type="similarity">
    <text evidence="1 6">Belongs to the DNA mismatch repair MutS family.</text>
</comment>
<dbReference type="PANTHER" id="PTHR11361:SF148">
    <property type="entry name" value="DNA MISMATCH REPAIR PROTEIN MSH6"/>
    <property type="match status" value="1"/>
</dbReference>
<dbReference type="InterPro" id="IPR000432">
    <property type="entry name" value="DNA_mismatch_repair_MutS_C"/>
</dbReference>
<dbReference type="GO" id="GO:0030983">
    <property type="term" value="F:mismatched DNA binding"/>
    <property type="evidence" value="ECO:0007669"/>
    <property type="project" value="UniProtKB-UniRule"/>
</dbReference>
<comment type="function">
    <text evidence="6">Component of the post-replicative DNA mismatch repair system (MMR).</text>
</comment>
<keyword evidence="6" id="KW-0234">DNA repair</keyword>
<dbReference type="EMBL" id="LDAU01000096">
    <property type="protein sequence ID" value="KRX06428.1"/>
    <property type="molecule type" value="Genomic_DNA"/>
</dbReference>
<reference evidence="9 10" key="1">
    <citation type="journal article" date="2015" name="Sci. Rep.">
        <title>Genome of the facultative scuticociliatosis pathogen Pseudocohnilembus persalinus provides insight into its virulence through horizontal gene transfer.</title>
        <authorList>
            <person name="Xiong J."/>
            <person name="Wang G."/>
            <person name="Cheng J."/>
            <person name="Tian M."/>
            <person name="Pan X."/>
            <person name="Warren A."/>
            <person name="Jiang C."/>
            <person name="Yuan D."/>
            <person name="Miao W."/>
        </authorList>
    </citation>
    <scope>NUCLEOTIDE SEQUENCE [LARGE SCALE GENOMIC DNA]</scope>
    <source>
        <strain evidence="9">36N120E</strain>
    </source>
</reference>
<evidence type="ECO:0000256" key="4">
    <source>
        <dbReference type="ARBA" id="ARBA00022840"/>
    </source>
</evidence>
<dbReference type="GO" id="GO:0006298">
    <property type="term" value="P:mismatch repair"/>
    <property type="evidence" value="ECO:0007669"/>
    <property type="project" value="InterPro"/>
</dbReference>
<comment type="caution">
    <text evidence="9">The sequence shown here is derived from an EMBL/GenBank/DDBJ whole genome shotgun (WGS) entry which is preliminary data.</text>
</comment>
<name>A0A0V0QVQ6_PSEPJ</name>
<dbReference type="InParanoid" id="A0A0V0QVQ6"/>
<dbReference type="InterPro" id="IPR036678">
    <property type="entry name" value="MutS_con_dom_sf"/>
</dbReference>
<dbReference type="Pfam" id="PF00488">
    <property type="entry name" value="MutS_V"/>
    <property type="match status" value="1"/>
</dbReference>
<evidence type="ECO:0000256" key="2">
    <source>
        <dbReference type="ARBA" id="ARBA00022741"/>
    </source>
</evidence>